<dbReference type="Proteomes" id="UP000199063">
    <property type="component" value="Unassembled WGS sequence"/>
</dbReference>
<keyword evidence="2" id="KW-0808">Transferase</keyword>
<dbReference type="AlphaFoldDB" id="A0A1G9QXR6"/>
<dbReference type="PANTHER" id="PTHR21599">
    <property type="entry name" value="GLYCERATE KINASE"/>
    <property type="match status" value="1"/>
</dbReference>
<dbReference type="Pfam" id="PF02595">
    <property type="entry name" value="Gly_kinase"/>
    <property type="match status" value="1"/>
</dbReference>
<dbReference type="InterPro" id="IPR036129">
    <property type="entry name" value="Glycerate_kinase_sf"/>
</dbReference>
<dbReference type="STRING" id="1196353.SAMN05444921_104355"/>
<dbReference type="InterPro" id="IPR004381">
    <property type="entry name" value="Glycerate_kinase"/>
</dbReference>
<feature type="compositionally biased region" description="Polar residues" evidence="1">
    <location>
        <begin position="191"/>
        <end position="200"/>
    </location>
</feature>
<protein>
    <submittedName>
        <fullName evidence="2">Glycerate kinase</fullName>
    </submittedName>
</protein>
<dbReference type="Gene3D" id="3.40.50.10350">
    <property type="entry name" value="Glycerate kinase, domain 1"/>
    <property type="match status" value="1"/>
</dbReference>
<dbReference type="SUPFAM" id="SSF110738">
    <property type="entry name" value="Glycerate kinase I"/>
    <property type="match status" value="1"/>
</dbReference>
<sequence length="200" mass="20671">MRPTSGCPRHRGLGRTGAELAAVGARLPPRFDVLLDHPDLDARLATADLVVTDEGDLDGQTPHGKIPAEAARRAKRAGRPVPALAGTLGHGAHEVRGAGVDAYATIVPAPRADEALGRAGEFLADAAERAMRMILLRARLAPPAAAAPNGPRTGGRRRPGPPWPPAPTEPLGPRSPPAPRPAPSARAAHTAGTQRPSSVR</sequence>
<proteinExistence type="predicted"/>
<evidence type="ECO:0000313" key="3">
    <source>
        <dbReference type="Proteomes" id="UP000199063"/>
    </source>
</evidence>
<keyword evidence="3" id="KW-1185">Reference proteome</keyword>
<accession>A0A1G9QXR6</accession>
<dbReference type="GO" id="GO:0031388">
    <property type="term" value="P:organic acid phosphorylation"/>
    <property type="evidence" value="ECO:0007669"/>
    <property type="project" value="InterPro"/>
</dbReference>
<keyword evidence="2" id="KW-0418">Kinase</keyword>
<evidence type="ECO:0000313" key="2">
    <source>
        <dbReference type="EMBL" id="SDM15832.1"/>
    </source>
</evidence>
<dbReference type="GO" id="GO:0008887">
    <property type="term" value="F:glycerate kinase activity"/>
    <property type="evidence" value="ECO:0007669"/>
    <property type="project" value="InterPro"/>
</dbReference>
<reference evidence="3" key="1">
    <citation type="submission" date="2016-10" db="EMBL/GenBank/DDBJ databases">
        <authorList>
            <person name="Varghese N."/>
            <person name="Submissions S."/>
        </authorList>
    </citation>
    <scope>NUCLEOTIDE SEQUENCE [LARGE SCALE GENOMIC DNA]</scope>
    <source>
        <strain evidence="3">CGMCC 4.7042</strain>
    </source>
</reference>
<name>A0A1G9QXR6_9ACTN</name>
<dbReference type="EMBL" id="FNHI01000004">
    <property type="protein sequence ID" value="SDM15832.1"/>
    <property type="molecule type" value="Genomic_DNA"/>
</dbReference>
<dbReference type="InterPro" id="IPR018197">
    <property type="entry name" value="Glycerate_kinase_RE-like"/>
</dbReference>
<gene>
    <name evidence="2" type="ORF">SAMN05444921_104355</name>
</gene>
<feature type="region of interest" description="Disordered" evidence="1">
    <location>
        <begin position="144"/>
        <end position="200"/>
    </location>
</feature>
<feature type="compositionally biased region" description="Pro residues" evidence="1">
    <location>
        <begin position="160"/>
        <end position="182"/>
    </location>
</feature>
<organism evidence="2 3">
    <name type="scientific">Streptomyces wuyuanensis</name>
    <dbReference type="NCBI Taxonomy" id="1196353"/>
    <lineage>
        <taxon>Bacteria</taxon>
        <taxon>Bacillati</taxon>
        <taxon>Actinomycetota</taxon>
        <taxon>Actinomycetes</taxon>
        <taxon>Kitasatosporales</taxon>
        <taxon>Streptomycetaceae</taxon>
        <taxon>Streptomyces</taxon>
    </lineage>
</organism>
<dbReference type="PANTHER" id="PTHR21599:SF0">
    <property type="entry name" value="GLYCERATE KINASE"/>
    <property type="match status" value="1"/>
</dbReference>
<evidence type="ECO:0000256" key="1">
    <source>
        <dbReference type="SAM" id="MobiDB-lite"/>
    </source>
</evidence>